<dbReference type="InterPro" id="IPR027304">
    <property type="entry name" value="Trigger_fact/SurA_dom_sf"/>
</dbReference>
<evidence type="ECO:0000313" key="8">
    <source>
        <dbReference type="EMBL" id="MDY0406962.1"/>
    </source>
</evidence>
<evidence type="ECO:0000256" key="3">
    <source>
        <dbReference type="ARBA" id="ARBA00022729"/>
    </source>
</evidence>
<dbReference type="RefSeq" id="WP_306067629.1">
    <property type="nucleotide sequence ID" value="NZ_JAROCA020000003.1"/>
</dbReference>
<feature type="chain" id="PRO_5047219912" description="peptidylprolyl isomerase" evidence="7">
    <location>
        <begin position="27"/>
        <end position="235"/>
    </location>
</feature>
<keyword evidence="5" id="KW-0413">Isomerase</keyword>
<dbReference type="EC" id="5.2.1.8" evidence="2"/>
<comment type="catalytic activity">
    <reaction evidence="1">
        <text>[protein]-peptidylproline (omega=180) = [protein]-peptidylproline (omega=0)</text>
        <dbReference type="Rhea" id="RHEA:16237"/>
        <dbReference type="Rhea" id="RHEA-COMP:10747"/>
        <dbReference type="Rhea" id="RHEA-COMP:10748"/>
        <dbReference type="ChEBI" id="CHEBI:83833"/>
        <dbReference type="ChEBI" id="CHEBI:83834"/>
        <dbReference type="EC" id="5.2.1.8"/>
    </reaction>
</comment>
<sequence length="235" mass="27255">MRVNSMKKYGIIIMAFVLAITLSACGSKDKAKNTDKADKAQQEIKVSKDEKVPNDKPVADINNHKIYGKHYNSMYVQTKMQLAQYGQDINDKKAVKKQTLQELIAQELLRQDAKAKGVTVSDKEVDDELAKVKHQYQDQFNNYLKQFKLTEDGYKQQIKYSLILNKYLSKEFKNPKVTDKEVKDTFNKLKKQNKDLKFDEVKDSIKKSIVQQKQNAFLQDKLNDLQKDAKIKELI</sequence>
<accession>A0ABU5CMB2</accession>
<name>A0ABU5CMB2_9BACI</name>
<organism evidence="8 9">
    <name type="scientific">Tigheibacillus jepli</name>
    <dbReference type="NCBI Taxonomy" id="3035914"/>
    <lineage>
        <taxon>Bacteria</taxon>
        <taxon>Bacillati</taxon>
        <taxon>Bacillota</taxon>
        <taxon>Bacilli</taxon>
        <taxon>Bacillales</taxon>
        <taxon>Bacillaceae</taxon>
        <taxon>Tigheibacillus</taxon>
    </lineage>
</organism>
<feature type="compositionally biased region" description="Basic and acidic residues" evidence="6">
    <location>
        <begin position="29"/>
        <end position="58"/>
    </location>
</feature>
<evidence type="ECO:0000256" key="2">
    <source>
        <dbReference type="ARBA" id="ARBA00013194"/>
    </source>
</evidence>
<evidence type="ECO:0000256" key="4">
    <source>
        <dbReference type="ARBA" id="ARBA00023110"/>
    </source>
</evidence>
<dbReference type="Pfam" id="PF13624">
    <property type="entry name" value="SurA_N_3"/>
    <property type="match status" value="1"/>
</dbReference>
<evidence type="ECO:0000313" key="9">
    <source>
        <dbReference type="Proteomes" id="UP001228376"/>
    </source>
</evidence>
<evidence type="ECO:0000256" key="7">
    <source>
        <dbReference type="SAM" id="SignalP"/>
    </source>
</evidence>
<reference evidence="8 9" key="1">
    <citation type="submission" date="2023-10" db="EMBL/GenBank/DDBJ databases">
        <title>179-bfca-hs.</title>
        <authorList>
            <person name="Miliotis G."/>
            <person name="Sengupta P."/>
            <person name="Hameed A."/>
            <person name="Chuvochina M."/>
            <person name="Mcdonagh F."/>
            <person name="Simpson A.C."/>
            <person name="Singh N.K."/>
            <person name="Rekha P.D."/>
            <person name="Raman K."/>
            <person name="Hugenholtz P."/>
            <person name="Venkateswaran K."/>
        </authorList>
    </citation>
    <scope>NUCLEOTIDE SEQUENCE [LARGE SCALE GENOMIC DNA]</scope>
    <source>
        <strain evidence="8 9">179-BFC-A-HS</strain>
    </source>
</reference>
<keyword evidence="3 7" id="KW-0732">Signal</keyword>
<comment type="caution">
    <text evidence="8">The sequence shown here is derived from an EMBL/GenBank/DDBJ whole genome shotgun (WGS) entry which is preliminary data.</text>
</comment>
<gene>
    <name evidence="8" type="ORF">P5G51_017885</name>
</gene>
<evidence type="ECO:0000256" key="5">
    <source>
        <dbReference type="ARBA" id="ARBA00023235"/>
    </source>
</evidence>
<protein>
    <recommendedName>
        <fullName evidence="2">peptidylprolyl isomerase</fullName>
        <ecNumber evidence="2">5.2.1.8</ecNumber>
    </recommendedName>
</protein>
<dbReference type="InterPro" id="IPR050245">
    <property type="entry name" value="PrsA_foldase"/>
</dbReference>
<proteinExistence type="predicted"/>
<dbReference type="PANTHER" id="PTHR47245:SF1">
    <property type="entry name" value="FOLDASE PROTEIN PRSA"/>
    <property type="match status" value="1"/>
</dbReference>
<evidence type="ECO:0000256" key="1">
    <source>
        <dbReference type="ARBA" id="ARBA00000971"/>
    </source>
</evidence>
<keyword evidence="9" id="KW-1185">Reference proteome</keyword>
<evidence type="ECO:0000256" key="6">
    <source>
        <dbReference type="SAM" id="MobiDB-lite"/>
    </source>
</evidence>
<dbReference type="Proteomes" id="UP001228376">
    <property type="component" value="Unassembled WGS sequence"/>
</dbReference>
<dbReference type="PROSITE" id="PS51257">
    <property type="entry name" value="PROKAR_LIPOPROTEIN"/>
    <property type="match status" value="1"/>
</dbReference>
<feature type="signal peptide" evidence="7">
    <location>
        <begin position="1"/>
        <end position="26"/>
    </location>
</feature>
<dbReference type="Gene3D" id="1.10.4030.10">
    <property type="entry name" value="Porin chaperone SurA, peptide-binding domain"/>
    <property type="match status" value="1"/>
</dbReference>
<feature type="region of interest" description="Disordered" evidence="6">
    <location>
        <begin position="29"/>
        <end position="59"/>
    </location>
</feature>
<dbReference type="PANTHER" id="PTHR47245">
    <property type="entry name" value="PEPTIDYLPROLYL ISOMERASE"/>
    <property type="match status" value="1"/>
</dbReference>
<dbReference type="SUPFAM" id="SSF109998">
    <property type="entry name" value="Triger factor/SurA peptide-binding domain-like"/>
    <property type="match status" value="1"/>
</dbReference>
<keyword evidence="4" id="KW-0697">Rotamase</keyword>
<dbReference type="EMBL" id="JAROCA020000003">
    <property type="protein sequence ID" value="MDY0406962.1"/>
    <property type="molecule type" value="Genomic_DNA"/>
</dbReference>